<protein>
    <submittedName>
        <fullName evidence="4">4634_t:CDS:1</fullName>
    </submittedName>
</protein>
<keyword evidence="5" id="KW-1185">Reference proteome</keyword>
<evidence type="ECO:0000256" key="1">
    <source>
        <dbReference type="SAM" id="Coils"/>
    </source>
</evidence>
<sequence>MSVTLPEQTNTNDNNNKTSNAENTNSSINRVNDEIFPKVSFDENPLKITELNSSSSDPYINNNIEDLFGSVLSTVQQQPRTDENFKEPDKNIESFKPNFQNLDSATTMVKPREISLDDTDQILSSKRNDTHDIRDLSSNSVVEIAQNNTEGLFEVTKPYQVNSNVVFVSPISEIPFEDEISKIQSPIDASVTKNHQILKGTSPEKIGISDNEVRNVPLTLASPETNGKKALSMFFILSLVVATIAILVWQGKFEQEISPEMRNRPIFKEFAKSTSHLSNKLGNAEIPVSGPILDLRSSCHTLRDTLKNHKKLDKYDNLVAYLDDLGELLFNAGDEISRLHVDGDSFLTSIQQHLVDLEDYIPIDAPLSCGKTIDSLSVLLKSIIWDFGKFETSLRSALKAIKNALNKYKQLGNITSNLNIRNRVEYVDTIQNGIKSLEEAVESVEELDKEVQFVRSKVIDDKKLLNYMCGYYVGDEQDQEALQETREQVIKDLEKFKEKMHVRNVVIPAASPSVSPVVKPRFGIFW</sequence>
<keyword evidence="3" id="KW-0472">Membrane</keyword>
<dbReference type="AlphaFoldDB" id="A0A9N9BRJ7"/>
<keyword evidence="1" id="KW-0175">Coiled coil</keyword>
<dbReference type="OrthoDB" id="10507222at2759"/>
<feature type="compositionally biased region" description="Low complexity" evidence="2">
    <location>
        <begin position="9"/>
        <end position="27"/>
    </location>
</feature>
<keyword evidence="3" id="KW-1133">Transmembrane helix</keyword>
<evidence type="ECO:0000256" key="3">
    <source>
        <dbReference type="SAM" id="Phobius"/>
    </source>
</evidence>
<name>A0A9N9BRJ7_9GLOM</name>
<evidence type="ECO:0000256" key="2">
    <source>
        <dbReference type="SAM" id="MobiDB-lite"/>
    </source>
</evidence>
<reference evidence="4" key="1">
    <citation type="submission" date="2021-06" db="EMBL/GenBank/DDBJ databases">
        <authorList>
            <person name="Kallberg Y."/>
            <person name="Tangrot J."/>
            <person name="Rosling A."/>
        </authorList>
    </citation>
    <scope>NUCLEOTIDE SEQUENCE</scope>
    <source>
        <strain evidence="4">MT106</strain>
    </source>
</reference>
<dbReference type="EMBL" id="CAJVPL010001559">
    <property type="protein sequence ID" value="CAG8577317.1"/>
    <property type="molecule type" value="Genomic_DNA"/>
</dbReference>
<gene>
    <name evidence="4" type="ORF">AGERDE_LOCUS7945</name>
</gene>
<dbReference type="Proteomes" id="UP000789831">
    <property type="component" value="Unassembled WGS sequence"/>
</dbReference>
<accession>A0A9N9BRJ7</accession>
<feature type="transmembrane region" description="Helical" evidence="3">
    <location>
        <begin position="230"/>
        <end position="249"/>
    </location>
</feature>
<comment type="caution">
    <text evidence="4">The sequence shown here is derived from an EMBL/GenBank/DDBJ whole genome shotgun (WGS) entry which is preliminary data.</text>
</comment>
<keyword evidence="3" id="KW-0812">Transmembrane</keyword>
<feature type="region of interest" description="Disordered" evidence="2">
    <location>
        <begin position="1"/>
        <end position="31"/>
    </location>
</feature>
<feature type="coiled-coil region" evidence="1">
    <location>
        <begin position="427"/>
        <end position="499"/>
    </location>
</feature>
<organism evidence="4 5">
    <name type="scientific">Ambispora gerdemannii</name>
    <dbReference type="NCBI Taxonomy" id="144530"/>
    <lineage>
        <taxon>Eukaryota</taxon>
        <taxon>Fungi</taxon>
        <taxon>Fungi incertae sedis</taxon>
        <taxon>Mucoromycota</taxon>
        <taxon>Glomeromycotina</taxon>
        <taxon>Glomeromycetes</taxon>
        <taxon>Archaeosporales</taxon>
        <taxon>Ambisporaceae</taxon>
        <taxon>Ambispora</taxon>
    </lineage>
</organism>
<proteinExistence type="predicted"/>
<evidence type="ECO:0000313" key="5">
    <source>
        <dbReference type="Proteomes" id="UP000789831"/>
    </source>
</evidence>
<evidence type="ECO:0000313" key="4">
    <source>
        <dbReference type="EMBL" id="CAG8577317.1"/>
    </source>
</evidence>